<keyword evidence="3" id="KW-1185">Reference proteome</keyword>
<accession>A0A2W7QD93</accession>
<feature type="transmembrane region" description="Helical" evidence="1">
    <location>
        <begin position="60"/>
        <end position="80"/>
    </location>
</feature>
<dbReference type="EMBL" id="QKZL01000001">
    <property type="protein sequence ID" value="PZX19829.1"/>
    <property type="molecule type" value="Genomic_DNA"/>
</dbReference>
<keyword evidence="1" id="KW-1133">Transmembrane helix</keyword>
<feature type="transmembrane region" description="Helical" evidence="1">
    <location>
        <begin position="31"/>
        <end position="48"/>
    </location>
</feature>
<evidence type="ECO:0000313" key="2">
    <source>
        <dbReference type="EMBL" id="PZX19829.1"/>
    </source>
</evidence>
<proteinExistence type="predicted"/>
<keyword evidence="1" id="KW-0472">Membrane</keyword>
<evidence type="ECO:0000313" key="3">
    <source>
        <dbReference type="Proteomes" id="UP000248916"/>
    </source>
</evidence>
<keyword evidence="1" id="KW-0812">Transmembrane</keyword>
<evidence type="ECO:0000256" key="1">
    <source>
        <dbReference type="SAM" id="Phobius"/>
    </source>
</evidence>
<reference evidence="2 3" key="1">
    <citation type="submission" date="2018-06" db="EMBL/GenBank/DDBJ databases">
        <title>Genomic Encyclopedia of Archaeal and Bacterial Type Strains, Phase II (KMG-II): from individual species to whole genera.</title>
        <authorList>
            <person name="Goeker M."/>
        </authorList>
    </citation>
    <scope>NUCLEOTIDE SEQUENCE [LARGE SCALE GENOMIC DNA]</scope>
    <source>
        <strain evidence="2 3">DSM 22009</strain>
    </source>
</reference>
<name>A0A2W7QD93_9RHOB</name>
<feature type="transmembrane region" description="Helical" evidence="1">
    <location>
        <begin position="6"/>
        <end position="24"/>
    </location>
</feature>
<protein>
    <submittedName>
        <fullName evidence="2">Uncharacterized protein</fullName>
    </submittedName>
</protein>
<sequence length="118" mass="13404">MLLTANNVSSVILIVACWWLTHSFAQQRARFVASGFAAIGFTVLSTLLSRNIASIPDSSVAWQIVVTKIITAATLFALIVQQARRELLVRHLMDQPPKELCFRTMLSRILEFRRRHPR</sequence>
<dbReference type="Proteomes" id="UP000248916">
    <property type="component" value="Unassembled WGS sequence"/>
</dbReference>
<organism evidence="2 3">
    <name type="scientific">Palleronia aestuarii</name>
    <dbReference type="NCBI Taxonomy" id="568105"/>
    <lineage>
        <taxon>Bacteria</taxon>
        <taxon>Pseudomonadati</taxon>
        <taxon>Pseudomonadota</taxon>
        <taxon>Alphaproteobacteria</taxon>
        <taxon>Rhodobacterales</taxon>
        <taxon>Roseobacteraceae</taxon>
        <taxon>Palleronia</taxon>
    </lineage>
</organism>
<dbReference type="AlphaFoldDB" id="A0A2W7QD93"/>
<gene>
    <name evidence="2" type="ORF">LX81_00292</name>
</gene>
<comment type="caution">
    <text evidence="2">The sequence shown here is derived from an EMBL/GenBank/DDBJ whole genome shotgun (WGS) entry which is preliminary data.</text>
</comment>
<dbReference type="OrthoDB" id="7865437at2"/>
<dbReference type="RefSeq" id="WP_111535494.1">
    <property type="nucleotide sequence ID" value="NZ_QKZL01000001.1"/>
</dbReference>